<evidence type="ECO:0000313" key="2">
    <source>
        <dbReference type="EMBL" id="KAB8300254.1"/>
    </source>
</evidence>
<evidence type="ECO:0000313" key="3">
    <source>
        <dbReference type="Proteomes" id="UP000326757"/>
    </source>
</evidence>
<gene>
    <name evidence="2" type="ORF">EYC80_000460</name>
</gene>
<organism evidence="2 3">
    <name type="scientific">Monilinia laxa</name>
    <name type="common">Brown rot fungus</name>
    <name type="synonym">Sclerotinia laxa</name>
    <dbReference type="NCBI Taxonomy" id="61186"/>
    <lineage>
        <taxon>Eukaryota</taxon>
        <taxon>Fungi</taxon>
        <taxon>Dikarya</taxon>
        <taxon>Ascomycota</taxon>
        <taxon>Pezizomycotina</taxon>
        <taxon>Leotiomycetes</taxon>
        <taxon>Helotiales</taxon>
        <taxon>Sclerotiniaceae</taxon>
        <taxon>Monilinia</taxon>
    </lineage>
</organism>
<dbReference type="AlphaFoldDB" id="A0A5N6KAT6"/>
<evidence type="ECO:0000256" key="1">
    <source>
        <dbReference type="SAM" id="Phobius"/>
    </source>
</evidence>
<keyword evidence="3" id="KW-1185">Reference proteome</keyword>
<accession>A0A5N6KAT6</accession>
<dbReference type="Proteomes" id="UP000326757">
    <property type="component" value="Unassembled WGS sequence"/>
</dbReference>
<reference evidence="2 3" key="1">
    <citation type="submission" date="2019-06" db="EMBL/GenBank/DDBJ databases">
        <title>Genome Sequence of the Brown Rot Fungal Pathogen Monilinia laxa.</title>
        <authorList>
            <person name="De Miccolis Angelini R.M."/>
            <person name="Landi L."/>
            <person name="Abate D."/>
            <person name="Pollastro S."/>
            <person name="Romanazzi G."/>
            <person name="Faretra F."/>
        </authorList>
    </citation>
    <scope>NUCLEOTIDE SEQUENCE [LARGE SCALE GENOMIC DNA]</scope>
    <source>
        <strain evidence="2 3">Mlax316</strain>
    </source>
</reference>
<feature type="transmembrane region" description="Helical" evidence="1">
    <location>
        <begin position="6"/>
        <end position="23"/>
    </location>
</feature>
<feature type="transmembrane region" description="Helical" evidence="1">
    <location>
        <begin position="35"/>
        <end position="52"/>
    </location>
</feature>
<protein>
    <submittedName>
        <fullName evidence="2">Uncharacterized protein</fullName>
    </submittedName>
</protein>
<proteinExistence type="predicted"/>
<keyword evidence="1" id="KW-0812">Transmembrane</keyword>
<dbReference type="EMBL" id="VIGI01000005">
    <property type="protein sequence ID" value="KAB8300254.1"/>
    <property type="molecule type" value="Genomic_DNA"/>
</dbReference>
<keyword evidence="1" id="KW-1133">Transmembrane helix</keyword>
<sequence>MGGNFPVVGFMLLFFFFSLYLVLDLDLESPCCMALWRMFTHIYMLRIAYWYGLMDGWEGRANGRMNWNKTMDGGVMQILAMGKNGQSFLVAR</sequence>
<keyword evidence="1" id="KW-0472">Membrane</keyword>
<name>A0A5N6KAT6_MONLA</name>
<comment type="caution">
    <text evidence="2">The sequence shown here is derived from an EMBL/GenBank/DDBJ whole genome shotgun (WGS) entry which is preliminary data.</text>
</comment>